<dbReference type="VEuPathDB" id="FungiDB:PPTG_12250"/>
<evidence type="ECO:0000313" key="2">
    <source>
        <dbReference type="EMBL" id="ETK70683.1"/>
    </source>
</evidence>
<evidence type="ECO:0008006" key="3">
    <source>
        <dbReference type="Google" id="ProtNLM"/>
    </source>
</evidence>
<dbReference type="AlphaFoldDB" id="W2FIR6"/>
<sequence length="273" mass="30655">MDKFKQLKLNSQAVQDNILALQGASATKGFDQGLKMIETRYPVGIAKLLNGVPDNDYVWNYLCKIHPTDSSLVGNMQPTLEDLKWRDSVWKNTPTHGEPLPLFGVRTTSAVEGDNNGLLWCRSRNKLVLGSLMAYCSRALSVIQKRKIVVSEWIKPGNDVTPHAMKLFNTEKLLVALQTDVVGDERIFYVFDAFDSRSSTSKNAHVYEVNMDTGVCTRCTVSEQLRIPCRHIQDTVESLSIQLPLEAELLDSNDVKPPEESESEQRKKENIGT</sequence>
<feature type="compositionally biased region" description="Basic and acidic residues" evidence="1">
    <location>
        <begin position="253"/>
        <end position="273"/>
    </location>
</feature>
<dbReference type="Proteomes" id="UP000053236">
    <property type="component" value="Unassembled WGS sequence"/>
</dbReference>
<organism evidence="2">
    <name type="scientific">Phytophthora nicotianae</name>
    <name type="common">Potato buckeye rot agent</name>
    <name type="synonym">Phytophthora parasitica</name>
    <dbReference type="NCBI Taxonomy" id="4792"/>
    <lineage>
        <taxon>Eukaryota</taxon>
        <taxon>Sar</taxon>
        <taxon>Stramenopiles</taxon>
        <taxon>Oomycota</taxon>
        <taxon>Peronosporomycetes</taxon>
        <taxon>Peronosporales</taxon>
        <taxon>Peronosporaceae</taxon>
        <taxon>Phytophthora</taxon>
    </lineage>
</organism>
<feature type="region of interest" description="Disordered" evidence="1">
    <location>
        <begin position="250"/>
        <end position="273"/>
    </location>
</feature>
<dbReference type="VEuPathDB" id="FungiDB:PPTG_02014"/>
<name>W2FIR6_PHYNI</name>
<protein>
    <recommendedName>
        <fullName evidence="3">SWIM-type domain-containing protein</fullName>
    </recommendedName>
</protein>
<evidence type="ECO:0000256" key="1">
    <source>
        <dbReference type="SAM" id="MobiDB-lite"/>
    </source>
</evidence>
<reference evidence="2" key="1">
    <citation type="submission" date="2013-11" db="EMBL/GenBank/DDBJ databases">
        <title>The Genome Sequence of Phytophthora parasitica CJ02B3.</title>
        <authorList>
            <consortium name="The Broad Institute Genomics Platform"/>
            <person name="Russ C."/>
            <person name="Tyler B."/>
            <person name="Panabieres F."/>
            <person name="Shan W."/>
            <person name="Tripathy S."/>
            <person name="Grunwald N."/>
            <person name="Machado M."/>
            <person name="Johnson C.S."/>
            <person name="Arredondo F."/>
            <person name="Hong C."/>
            <person name="Coffey M."/>
            <person name="Young S.K."/>
            <person name="Zeng Q."/>
            <person name="Gargeya S."/>
            <person name="Fitzgerald M."/>
            <person name="Abouelleil A."/>
            <person name="Alvarado L."/>
            <person name="Chapman S.B."/>
            <person name="Gainer-Dewar J."/>
            <person name="Goldberg J."/>
            <person name="Griggs A."/>
            <person name="Gujja S."/>
            <person name="Hansen M."/>
            <person name="Howarth C."/>
            <person name="Imamovic A."/>
            <person name="Ireland A."/>
            <person name="Larimer J."/>
            <person name="McCowan C."/>
            <person name="Murphy C."/>
            <person name="Pearson M."/>
            <person name="Poon T.W."/>
            <person name="Priest M."/>
            <person name="Roberts A."/>
            <person name="Saif S."/>
            <person name="Shea T."/>
            <person name="Sykes S."/>
            <person name="Wortman J."/>
            <person name="Nusbaum C."/>
            <person name="Birren B."/>
        </authorList>
    </citation>
    <scope>NUCLEOTIDE SEQUENCE [LARGE SCALE GENOMIC DNA]</scope>
    <source>
        <strain evidence="2">CJ02B3</strain>
    </source>
</reference>
<gene>
    <name evidence="2" type="ORF">L915_21989</name>
</gene>
<dbReference type="EMBL" id="KI690235">
    <property type="protein sequence ID" value="ETK70683.1"/>
    <property type="molecule type" value="Genomic_DNA"/>
</dbReference>
<proteinExistence type="predicted"/>
<accession>W2FIR6</accession>